<evidence type="ECO:0000259" key="6">
    <source>
        <dbReference type="PROSITE" id="PS50237"/>
    </source>
</evidence>
<dbReference type="InterPro" id="IPR044611">
    <property type="entry name" value="E3A/B/C-like"/>
</dbReference>
<dbReference type="PANTHER" id="PTHR45700">
    <property type="entry name" value="UBIQUITIN-PROTEIN LIGASE E3C"/>
    <property type="match status" value="1"/>
</dbReference>
<dbReference type="Gene3D" id="3.30.2410.10">
    <property type="entry name" value="Hect, E3 ligase catalytic domain"/>
    <property type="match status" value="1"/>
</dbReference>
<dbReference type="AlphaFoldDB" id="A0A5B7D1V0"/>
<evidence type="ECO:0000256" key="2">
    <source>
        <dbReference type="ARBA" id="ARBA00012485"/>
    </source>
</evidence>
<dbReference type="PROSITE" id="PS50237">
    <property type="entry name" value="HECT"/>
    <property type="match status" value="1"/>
</dbReference>
<organism evidence="7 8">
    <name type="scientific">Portunus trituberculatus</name>
    <name type="common">Swimming crab</name>
    <name type="synonym">Neptunus trituberculatus</name>
    <dbReference type="NCBI Taxonomy" id="210409"/>
    <lineage>
        <taxon>Eukaryota</taxon>
        <taxon>Metazoa</taxon>
        <taxon>Ecdysozoa</taxon>
        <taxon>Arthropoda</taxon>
        <taxon>Crustacea</taxon>
        <taxon>Multicrustacea</taxon>
        <taxon>Malacostraca</taxon>
        <taxon>Eumalacostraca</taxon>
        <taxon>Eucarida</taxon>
        <taxon>Decapoda</taxon>
        <taxon>Pleocyemata</taxon>
        <taxon>Brachyura</taxon>
        <taxon>Eubrachyura</taxon>
        <taxon>Portunoidea</taxon>
        <taxon>Portunidae</taxon>
        <taxon>Portuninae</taxon>
        <taxon>Portunus</taxon>
    </lineage>
</organism>
<sequence>MGDVRLREIESVDRRGPGQEFVELYADFLLNKMVERQFRAFRRGFNMVTDDSPLVNLFRPEELELLICGSQVGGVLKVVVVVVTHYDFMELMKSTEYDGGYTSETPIVQAFWELVHDMTTEDKKRLLQFTTGSARVPVGGLARLKLIIARHGPDCDRLPTAHTCFNVLLLPEYSSKEKLRDRLYKAIKYAQGFGML</sequence>
<dbReference type="GO" id="GO:0061630">
    <property type="term" value="F:ubiquitin protein ligase activity"/>
    <property type="evidence" value="ECO:0007669"/>
    <property type="project" value="UniProtKB-EC"/>
</dbReference>
<feature type="domain" description="HECT" evidence="6">
    <location>
        <begin position="19"/>
        <end position="196"/>
    </location>
</feature>
<comment type="catalytic activity">
    <reaction evidence="1">
        <text>S-ubiquitinyl-[E2 ubiquitin-conjugating enzyme]-L-cysteine + [acceptor protein]-L-lysine = [E2 ubiquitin-conjugating enzyme]-L-cysteine + N(6)-ubiquitinyl-[acceptor protein]-L-lysine.</text>
        <dbReference type="EC" id="2.3.2.26"/>
    </reaction>
</comment>
<dbReference type="EMBL" id="VSRR010000445">
    <property type="protein sequence ID" value="MPC15659.1"/>
    <property type="molecule type" value="Genomic_DNA"/>
</dbReference>
<dbReference type="GO" id="GO:0009966">
    <property type="term" value="P:regulation of signal transduction"/>
    <property type="evidence" value="ECO:0007669"/>
    <property type="project" value="UniProtKB-ARBA"/>
</dbReference>
<evidence type="ECO:0000256" key="4">
    <source>
        <dbReference type="ARBA" id="ARBA00022786"/>
    </source>
</evidence>
<evidence type="ECO:0000256" key="1">
    <source>
        <dbReference type="ARBA" id="ARBA00000885"/>
    </source>
</evidence>
<reference evidence="7 8" key="1">
    <citation type="submission" date="2019-05" db="EMBL/GenBank/DDBJ databases">
        <title>Another draft genome of Portunus trituberculatus and its Hox gene families provides insights of decapod evolution.</title>
        <authorList>
            <person name="Jeong J.-H."/>
            <person name="Song I."/>
            <person name="Kim S."/>
            <person name="Choi T."/>
            <person name="Kim D."/>
            <person name="Ryu S."/>
            <person name="Kim W."/>
        </authorList>
    </citation>
    <scope>NUCLEOTIDE SEQUENCE [LARGE SCALE GENOMIC DNA]</scope>
    <source>
        <tissue evidence="7">Muscle</tissue>
    </source>
</reference>
<dbReference type="GO" id="GO:0016874">
    <property type="term" value="F:ligase activity"/>
    <property type="evidence" value="ECO:0007669"/>
    <property type="project" value="UniProtKB-KW"/>
</dbReference>
<keyword evidence="3" id="KW-0808">Transferase</keyword>
<dbReference type="OrthoDB" id="5981550at2759"/>
<dbReference type="PANTHER" id="PTHR45700:SF8">
    <property type="entry name" value="HECT-TYPE E3 UBIQUITIN TRANSFERASE"/>
    <property type="match status" value="1"/>
</dbReference>
<dbReference type="SUPFAM" id="SSF56204">
    <property type="entry name" value="Hect, E3 ligase catalytic domain"/>
    <property type="match status" value="1"/>
</dbReference>
<dbReference type="InterPro" id="IPR000569">
    <property type="entry name" value="HECT_dom"/>
</dbReference>
<evidence type="ECO:0000256" key="3">
    <source>
        <dbReference type="ARBA" id="ARBA00022679"/>
    </source>
</evidence>
<keyword evidence="4 5" id="KW-0833">Ubl conjugation pathway</keyword>
<dbReference type="InterPro" id="IPR035983">
    <property type="entry name" value="Hect_E3_ubiquitin_ligase"/>
</dbReference>
<dbReference type="SMART" id="SM00119">
    <property type="entry name" value="HECTc"/>
    <property type="match status" value="1"/>
</dbReference>
<keyword evidence="8" id="KW-1185">Reference proteome</keyword>
<protein>
    <recommendedName>
        <fullName evidence="2">HECT-type E3 ubiquitin transferase</fullName>
        <ecNumber evidence="2">2.3.2.26</ecNumber>
    </recommendedName>
</protein>
<feature type="active site" description="Glycyl thioester intermediate" evidence="5">
    <location>
        <position position="164"/>
    </location>
</feature>
<dbReference type="Proteomes" id="UP000324222">
    <property type="component" value="Unassembled WGS sequence"/>
</dbReference>
<dbReference type="Pfam" id="PF00632">
    <property type="entry name" value="HECT"/>
    <property type="match status" value="1"/>
</dbReference>
<comment type="caution">
    <text evidence="7">The sequence shown here is derived from an EMBL/GenBank/DDBJ whole genome shotgun (WGS) entry which is preliminary data.</text>
</comment>
<name>A0A5B7D1V0_PORTR</name>
<evidence type="ECO:0000256" key="5">
    <source>
        <dbReference type="PROSITE-ProRule" id="PRU00104"/>
    </source>
</evidence>
<dbReference type="FunFam" id="3.30.2410.10:FF:000003">
    <property type="entry name" value="probable E3 ubiquitin-protein ligase HERC4 isoform X1"/>
    <property type="match status" value="1"/>
</dbReference>
<dbReference type="GO" id="GO:0000209">
    <property type="term" value="P:protein polyubiquitination"/>
    <property type="evidence" value="ECO:0007669"/>
    <property type="project" value="InterPro"/>
</dbReference>
<accession>A0A5B7D1V0</accession>
<proteinExistence type="predicted"/>
<gene>
    <name evidence="7" type="primary">Ube3a</name>
    <name evidence="7" type="ORF">E2C01_008459</name>
</gene>
<dbReference type="EC" id="2.3.2.26" evidence="2"/>
<dbReference type="Gene3D" id="3.30.2160.10">
    <property type="entry name" value="Hect, E3 ligase catalytic domain"/>
    <property type="match status" value="1"/>
</dbReference>
<evidence type="ECO:0000313" key="8">
    <source>
        <dbReference type="Proteomes" id="UP000324222"/>
    </source>
</evidence>
<keyword evidence="7" id="KW-0436">Ligase</keyword>
<dbReference type="Gene3D" id="3.90.1750.10">
    <property type="entry name" value="Hect, E3 ligase catalytic domains"/>
    <property type="match status" value="1"/>
</dbReference>
<evidence type="ECO:0000313" key="7">
    <source>
        <dbReference type="EMBL" id="MPC15659.1"/>
    </source>
</evidence>